<feature type="transmembrane region" description="Helical" evidence="9">
    <location>
        <begin position="274"/>
        <end position="291"/>
    </location>
</feature>
<feature type="transmembrane region" description="Helical" evidence="9">
    <location>
        <begin position="45"/>
        <end position="62"/>
    </location>
</feature>
<feature type="transmembrane region" description="Helical" evidence="9">
    <location>
        <begin position="74"/>
        <end position="95"/>
    </location>
</feature>
<evidence type="ECO:0000256" key="5">
    <source>
        <dbReference type="ARBA" id="ARBA00022692"/>
    </source>
</evidence>
<organism evidence="10 11">
    <name type="scientific">Streptosporangium brasiliense</name>
    <dbReference type="NCBI Taxonomy" id="47480"/>
    <lineage>
        <taxon>Bacteria</taxon>
        <taxon>Bacillati</taxon>
        <taxon>Actinomycetota</taxon>
        <taxon>Actinomycetes</taxon>
        <taxon>Streptosporangiales</taxon>
        <taxon>Streptosporangiaceae</taxon>
        <taxon>Streptosporangium</taxon>
    </lineage>
</organism>
<evidence type="ECO:0000256" key="1">
    <source>
        <dbReference type="ARBA" id="ARBA00004651"/>
    </source>
</evidence>
<dbReference type="PANTHER" id="PTHR21716">
    <property type="entry name" value="TRANSMEMBRANE PROTEIN"/>
    <property type="match status" value="1"/>
</dbReference>
<dbReference type="EMBL" id="JAUSRB010000002">
    <property type="protein sequence ID" value="MDP9865916.1"/>
    <property type="molecule type" value="Genomic_DNA"/>
</dbReference>
<dbReference type="RefSeq" id="WP_306865840.1">
    <property type="nucleotide sequence ID" value="NZ_JAUSRB010000002.1"/>
</dbReference>
<comment type="similarity">
    <text evidence="2">Belongs to the autoinducer-2 exporter (AI-2E) (TC 2.A.86) family.</text>
</comment>
<keyword evidence="4" id="KW-1003">Cell membrane</keyword>
<feature type="transmembrane region" description="Helical" evidence="9">
    <location>
        <begin position="311"/>
        <end position="342"/>
    </location>
</feature>
<comment type="caution">
    <text evidence="10">The sequence shown here is derived from an EMBL/GenBank/DDBJ whole genome shotgun (WGS) entry which is preliminary data.</text>
</comment>
<proteinExistence type="inferred from homology"/>
<keyword evidence="5 9" id="KW-0812">Transmembrane</keyword>
<feature type="transmembrane region" description="Helical" evidence="9">
    <location>
        <begin position="159"/>
        <end position="177"/>
    </location>
</feature>
<dbReference type="InterPro" id="IPR002549">
    <property type="entry name" value="AI-2E-like"/>
</dbReference>
<evidence type="ECO:0000256" key="7">
    <source>
        <dbReference type="ARBA" id="ARBA00023136"/>
    </source>
</evidence>
<dbReference type="Pfam" id="PF01594">
    <property type="entry name" value="AI-2E_transport"/>
    <property type="match status" value="1"/>
</dbReference>
<evidence type="ECO:0000313" key="11">
    <source>
        <dbReference type="Proteomes" id="UP001230426"/>
    </source>
</evidence>
<protein>
    <submittedName>
        <fullName evidence="10">PurR-regulated permease PerM</fullName>
    </submittedName>
</protein>
<keyword evidence="3" id="KW-0813">Transport</keyword>
<keyword evidence="11" id="KW-1185">Reference proteome</keyword>
<evidence type="ECO:0000256" key="6">
    <source>
        <dbReference type="ARBA" id="ARBA00022989"/>
    </source>
</evidence>
<feature type="compositionally biased region" description="Pro residues" evidence="8">
    <location>
        <begin position="384"/>
        <end position="396"/>
    </location>
</feature>
<dbReference type="PANTHER" id="PTHR21716:SF53">
    <property type="entry name" value="PERMEASE PERM-RELATED"/>
    <property type="match status" value="1"/>
</dbReference>
<evidence type="ECO:0000256" key="9">
    <source>
        <dbReference type="SAM" id="Phobius"/>
    </source>
</evidence>
<evidence type="ECO:0000256" key="4">
    <source>
        <dbReference type="ARBA" id="ARBA00022475"/>
    </source>
</evidence>
<evidence type="ECO:0000256" key="3">
    <source>
        <dbReference type="ARBA" id="ARBA00022448"/>
    </source>
</evidence>
<keyword evidence="6 9" id="KW-1133">Transmembrane helix</keyword>
<evidence type="ECO:0000313" key="10">
    <source>
        <dbReference type="EMBL" id="MDP9865916.1"/>
    </source>
</evidence>
<feature type="transmembrane region" description="Helical" evidence="9">
    <location>
        <begin position="241"/>
        <end position="267"/>
    </location>
</feature>
<evidence type="ECO:0000256" key="8">
    <source>
        <dbReference type="SAM" id="MobiDB-lite"/>
    </source>
</evidence>
<keyword evidence="7 9" id="KW-0472">Membrane</keyword>
<gene>
    <name evidence="10" type="ORF">J2S55_005182</name>
</gene>
<feature type="transmembrane region" description="Helical" evidence="9">
    <location>
        <begin position="21"/>
        <end position="39"/>
    </location>
</feature>
<dbReference type="Proteomes" id="UP001230426">
    <property type="component" value="Unassembled WGS sequence"/>
</dbReference>
<evidence type="ECO:0000256" key="2">
    <source>
        <dbReference type="ARBA" id="ARBA00009773"/>
    </source>
</evidence>
<name>A0ABT9R9J3_9ACTN</name>
<sequence length="396" mass="40933">MGERIGPAGDGGRLWRAGDTAWRALGVIALVAVILWVLYVVQAVVIPIILGLAITTLLLPPYRWLRRRGMGRGLATTAVCLGGFLILAALVALLVPPTVAGVAELQRSFGKAGGDLQSLASTLGLDEKTISRLSEQVRQYLSRQGGEIAHGALAGARTVGEILVGLVLAMILSIYFVHSGDRLFAWITGLAPSGVRPTLRESGTVIFDVVSRYIRGVAIVGLVDGFFIGVALWILRVPIALPLAVLTFAGAFLPVVGAFTAGLLAAVVAFVAKGWLVALIVVAVTVLVQQLEGHVLAPQIYGRALELPSAVILIVIALGSVLAGIVGAFLAAPVTSVAVALIHHRQEDEARRRPGHPGYPGHEAVGPPAGGPVSGDPSPEDPSPEGPSPAGPPPGS</sequence>
<feature type="transmembrane region" description="Helical" evidence="9">
    <location>
        <begin position="216"/>
        <end position="235"/>
    </location>
</feature>
<feature type="region of interest" description="Disordered" evidence="8">
    <location>
        <begin position="347"/>
        <end position="396"/>
    </location>
</feature>
<reference evidence="10 11" key="1">
    <citation type="submission" date="2023-07" db="EMBL/GenBank/DDBJ databases">
        <title>Sequencing the genomes of 1000 actinobacteria strains.</title>
        <authorList>
            <person name="Klenk H.-P."/>
        </authorList>
    </citation>
    <scope>NUCLEOTIDE SEQUENCE [LARGE SCALE GENOMIC DNA]</scope>
    <source>
        <strain evidence="10 11">DSM 44109</strain>
    </source>
</reference>
<comment type="subcellular location">
    <subcellularLocation>
        <location evidence="1">Cell membrane</location>
        <topology evidence="1">Multi-pass membrane protein</topology>
    </subcellularLocation>
</comment>
<accession>A0ABT9R9J3</accession>